<reference evidence="4" key="3">
    <citation type="submission" date="2023-08" db="EMBL/GenBank/DDBJ databases">
        <title>Complete genome sequence of Xanthomonas indica.</title>
        <authorList>
            <person name="Patil P.B."/>
            <person name="Rana R."/>
        </authorList>
    </citation>
    <scope>NUCLEOTIDE SEQUENCE</scope>
    <source>
        <strain evidence="4">PPL560</strain>
    </source>
</reference>
<dbReference type="GO" id="GO:0016757">
    <property type="term" value="F:glycosyltransferase activity"/>
    <property type="evidence" value="ECO:0007669"/>
    <property type="project" value="UniProtKB-KW"/>
</dbReference>
<dbReference type="EMBL" id="CP131914">
    <property type="protein sequence ID" value="XCI81705.1"/>
    <property type="molecule type" value="Genomic_DNA"/>
</dbReference>
<evidence type="ECO:0000313" key="4">
    <source>
        <dbReference type="EMBL" id="XCI81705.1"/>
    </source>
</evidence>
<dbReference type="PANTHER" id="PTHR46656:SF3">
    <property type="entry name" value="PUTATIVE-RELATED"/>
    <property type="match status" value="1"/>
</dbReference>
<sequence>MSTEKDTSSSAAGLPMASRPVSVVILTWNGLEYTKPCLASVLRNTNANEVEVIVVDNGSTDGTIDYLKKVPGISTIFNGENLGFVRGNNAALRLIERDRDVILLNNDTEIDDPLWISKLQSTAYGHAGAGVVGCRIRRLDADDFQHAGTYMPDRSYWGQQLGSGEKDINQYGFDQDVEGVVFACVYIRREVMDAVGFLDEDFFSYYEDTDYCLKARAAGFRVINCGTLTVRHREHGSTSVNKVNLNDMFLKSKETFLGKWKDVLDARYKYQVNLHSTFFRPVGYAMTARQIALGLDGAGVSVSYEYLYGPGTVFPVDEARTQSTGVYMLEMIKQRPIVEDGVPHLVYGQADAFGKVTSGYRIGYTMLETTGIPVEWVEGCNSVDEVWVPTEFNKWTFQRCGVKVPVNVMPLALIDTNYFNPRIRSERIEGVYTFLSVFEWGERKSPEILLRAFNRAFRRADPVVLICKYSNHDPGVDPEAVIRGLKLDPEGGRVVYSVNESVPYYQIAQLYRSADCFVLPTRGEGWGMPLLEAMACGVPVIASYWSAQQAFMDEDNSYPLQVSLVPAEAKCPYYTGFKWALPDEEHLVHLLRRAFENQEESRAKGDQAAQDVFNHWSLKHSAKRMHARIADIVDGTHNAERSQVKMRPRIAIDASRAVVGEVSGVGRYVATLVKGISAYQAEYGREHDYLLLPGFGDFVHPDYAPGRSNALTTLRGSGMTTYRGPLPAYRDEDHFVPGMDLVYCSGNVYPQGLGTAAVMVVYDTTFLSHPQFHTEENVRLCSSNFDRAVKEGAKFVAISESSRRDFIRHYGVAEERIVTIHCAVDDELFKPASLVQRRSVQQRYDLPEKYFLYVGSIEPRKNLKTLLKAMLSYKGEEKLVVVGASGWKNEDLRKLMAAANGRVQTLGYVPLEDLPALYSQARAFIYPSLYEGFGLPVVESMACGTMVITSDNSSLREIGLGASHLLKNPEDPAEMLEALSRASTDDSYVAEMVAAGRERARRFTVQRQAKAHAAYFENLLSGGRV</sequence>
<gene>
    <name evidence="3" type="ORF">L3V74_08985</name>
    <name evidence="4" type="ORF">Q7W82_05955</name>
</gene>
<organism evidence="4">
    <name type="scientific">Xanthomonas indica</name>
    <dbReference type="NCBI Taxonomy" id="2912242"/>
    <lineage>
        <taxon>Bacteria</taxon>
        <taxon>Pseudomonadati</taxon>
        <taxon>Pseudomonadota</taxon>
        <taxon>Gammaproteobacteria</taxon>
        <taxon>Lysobacterales</taxon>
        <taxon>Lysobacteraceae</taxon>
        <taxon>Xanthomonas</taxon>
    </lineage>
</organism>
<reference evidence="3 5" key="1">
    <citation type="journal article" date="2022" name="Curr. Microbiol.">
        <title>Xanthomonas indica sp. nov., a Novel Member of Non-Pathogenic Xanthomonas Community from Healthy Rice Seeds.</title>
        <authorList>
            <person name="Rana R."/>
            <person name="Madhavan V.N."/>
            <person name="Saroha T."/>
            <person name="Bansal K."/>
            <person name="Kaur A."/>
            <person name="Sonti R.V."/>
            <person name="Patel H.K."/>
            <person name="Patil P.B."/>
        </authorList>
    </citation>
    <scope>NUCLEOTIDE SEQUENCE [LARGE SCALE GENOMIC DNA]</scope>
    <source>
        <strain evidence="3 5">PPL560</strain>
    </source>
</reference>
<dbReference type="CDD" id="cd04186">
    <property type="entry name" value="GT_2_like_c"/>
    <property type="match status" value="1"/>
</dbReference>
<dbReference type="InterPro" id="IPR001296">
    <property type="entry name" value="Glyco_trans_1"/>
</dbReference>
<keyword evidence="4" id="KW-0328">Glycosyltransferase</keyword>
<dbReference type="InterPro" id="IPR001173">
    <property type="entry name" value="Glyco_trans_2-like"/>
</dbReference>
<dbReference type="KEGG" id="xin:Q7W82_05955"/>
<protein>
    <submittedName>
        <fullName evidence="4">Glycosyltransferase</fullName>
        <ecNumber evidence="4">2.4.-.-</ecNumber>
    </submittedName>
</protein>
<dbReference type="Pfam" id="PF00534">
    <property type="entry name" value="Glycos_transf_1"/>
    <property type="match status" value="1"/>
</dbReference>
<feature type="domain" description="Glycosyl transferase family 1" evidence="1">
    <location>
        <begin position="845"/>
        <end position="999"/>
    </location>
</feature>
<dbReference type="InterPro" id="IPR029044">
    <property type="entry name" value="Nucleotide-diphossugar_trans"/>
</dbReference>
<evidence type="ECO:0000313" key="5">
    <source>
        <dbReference type="Proteomes" id="UP001430647"/>
    </source>
</evidence>
<feature type="domain" description="Glycosyltransferase 2-like" evidence="2">
    <location>
        <begin position="22"/>
        <end position="192"/>
    </location>
</feature>
<dbReference type="PANTHER" id="PTHR46656">
    <property type="entry name" value="PUTATIVE-RELATED"/>
    <property type="match status" value="1"/>
</dbReference>
<keyword evidence="4" id="KW-0808">Transferase</keyword>
<dbReference type="Pfam" id="PF13692">
    <property type="entry name" value="Glyco_trans_1_4"/>
    <property type="match status" value="1"/>
</dbReference>
<dbReference type="Proteomes" id="UP001430647">
    <property type="component" value="Unassembled WGS sequence"/>
</dbReference>
<dbReference type="Gene3D" id="3.40.50.2000">
    <property type="entry name" value="Glycogen Phosphorylase B"/>
    <property type="match status" value="3"/>
</dbReference>
<dbReference type="EC" id="2.4.-.-" evidence="4"/>
<evidence type="ECO:0000313" key="3">
    <source>
        <dbReference type="EMBL" id="MCI2261675.1"/>
    </source>
</evidence>
<dbReference type="Gene3D" id="3.90.550.10">
    <property type="entry name" value="Spore Coat Polysaccharide Biosynthesis Protein SpsA, Chain A"/>
    <property type="match status" value="1"/>
</dbReference>
<dbReference type="SUPFAM" id="SSF53448">
    <property type="entry name" value="Nucleotide-diphospho-sugar transferases"/>
    <property type="match status" value="1"/>
</dbReference>
<accession>A0AAU8I9B2</accession>
<reference evidence="3" key="2">
    <citation type="submission" date="2022-01" db="EMBL/GenBank/DDBJ databases">
        <authorList>
            <person name="Rana R."/>
            <person name="Patil P.B."/>
        </authorList>
    </citation>
    <scope>NUCLEOTIDE SEQUENCE</scope>
    <source>
        <strain evidence="3">PPL560</strain>
    </source>
</reference>
<dbReference type="EMBL" id="JAKJPQ010000006">
    <property type="protein sequence ID" value="MCI2261675.1"/>
    <property type="molecule type" value="Genomic_DNA"/>
</dbReference>
<name>A0AAU8I9B2_9XANT</name>
<dbReference type="Pfam" id="PF00535">
    <property type="entry name" value="Glycos_transf_2"/>
    <property type="match status" value="1"/>
</dbReference>
<dbReference type="RefSeq" id="WP_242159717.1">
    <property type="nucleotide sequence ID" value="NZ_CP131914.1"/>
</dbReference>
<dbReference type="SUPFAM" id="SSF53756">
    <property type="entry name" value="UDP-Glycosyltransferase/glycogen phosphorylase"/>
    <property type="match status" value="2"/>
</dbReference>
<evidence type="ECO:0000259" key="1">
    <source>
        <dbReference type="Pfam" id="PF00534"/>
    </source>
</evidence>
<proteinExistence type="predicted"/>
<evidence type="ECO:0000259" key="2">
    <source>
        <dbReference type="Pfam" id="PF00535"/>
    </source>
</evidence>
<dbReference type="CDD" id="cd03809">
    <property type="entry name" value="GT4_MtfB-like"/>
    <property type="match status" value="1"/>
</dbReference>
<dbReference type="AlphaFoldDB" id="A0AAU8I9B2"/>
<keyword evidence="5" id="KW-1185">Reference proteome</keyword>